<evidence type="ECO:0000313" key="1">
    <source>
        <dbReference type="EMBL" id="QPZ53279.1"/>
    </source>
</evidence>
<organism evidence="1 2">
    <name type="scientific">Achromobacter phage vB_AchrS_AchV4</name>
    <dbReference type="NCBI Taxonomy" id="2796514"/>
    <lineage>
        <taxon>Viruses</taxon>
        <taxon>Duplodnaviria</taxon>
        <taxon>Heunggongvirae</taxon>
        <taxon>Uroviricota</taxon>
        <taxon>Caudoviricetes</taxon>
        <taxon>Casjensviridae</taxon>
        <taxon>Gediminasvirus</taxon>
        <taxon>Gediminasvirus AchV4</taxon>
    </lineage>
</organism>
<protein>
    <submittedName>
        <fullName evidence="1">Putative tail attachment protein</fullName>
    </submittedName>
</protein>
<reference evidence="1 2" key="1">
    <citation type="submission" date="2020-11" db="EMBL/GenBank/DDBJ databases">
        <title>Complete Genome Sequence of Achromobacter phage vB_AchrS_AchV4.</title>
        <authorList>
            <person name="Kaliniene L."/>
            <person name="Noreika A."/>
            <person name="Meskys R."/>
        </authorList>
    </citation>
    <scope>NUCLEOTIDE SEQUENCE [LARGE SCALE GENOMIC DNA]</scope>
</reference>
<proteinExistence type="predicted"/>
<sequence length="132" mass="14932">MGWRDQKRVARQVLHKAMRLACWRVAASGAEPTPAWARLHVARPTASNEGMGEIESLGYAQRLEIDPHLLFMRSEVEPVKGDVFVFAPEEAYRVEASRPFDDITVTWKVVRLTKAQLEKLPPLAFPVPEVIV</sequence>
<name>A0A7T3PGX0_9CAUD</name>
<evidence type="ECO:0000313" key="2">
    <source>
        <dbReference type="Proteomes" id="UP000595170"/>
    </source>
</evidence>
<dbReference type="EMBL" id="MW269554">
    <property type="protein sequence ID" value="QPZ53279.1"/>
    <property type="molecule type" value="Genomic_DNA"/>
</dbReference>
<keyword evidence="2" id="KW-1185">Reference proteome</keyword>
<accession>A0A7T3PGX0</accession>
<gene>
    <name evidence="1" type="ORF">AchV4_0009</name>
</gene>
<dbReference type="Proteomes" id="UP000595170">
    <property type="component" value="Segment"/>
</dbReference>